<sequence length="150" mass="16241">MRPLTLSCGPLLSGEGEPTTGCASDRDTIDRRVTLIREGHIVPAANLKVLTLCAGPSRCVFNWSHQTLQQAHGQVQERLFGELALTLLNVARCLPPAGAIVFFTSYEMERRFVAYLRGHATVTTAGGSSSAPAYTAVGREVRSQQLLRSD</sequence>
<keyword evidence="3" id="KW-1185">Reference proteome</keyword>
<evidence type="ECO:0000313" key="3">
    <source>
        <dbReference type="Proteomes" id="UP000015354"/>
    </source>
</evidence>
<dbReference type="EMBL" id="ATMH01010047">
    <property type="protein sequence ID" value="EPY18203.1"/>
    <property type="molecule type" value="Genomic_DNA"/>
</dbReference>
<evidence type="ECO:0008006" key="4">
    <source>
        <dbReference type="Google" id="ProtNLM"/>
    </source>
</evidence>
<evidence type="ECO:0000256" key="1">
    <source>
        <dbReference type="SAM" id="MobiDB-lite"/>
    </source>
</evidence>
<dbReference type="AlphaFoldDB" id="S9TP56"/>
<protein>
    <recommendedName>
        <fullName evidence="4">ATP-dependent helicase C-terminal domain-containing protein</fullName>
    </recommendedName>
</protein>
<reference evidence="2 3" key="1">
    <citation type="journal article" date="2013" name="PLoS ONE">
        <title>Predicting the Proteins of Angomonas deanei, Strigomonas culicis and Their Respective Endosymbionts Reveals New Aspects of the Trypanosomatidae Family.</title>
        <authorList>
            <person name="Motta M.C."/>
            <person name="Martins A.C."/>
            <person name="de Souza S.S."/>
            <person name="Catta-Preta C.M."/>
            <person name="Silva R."/>
            <person name="Klein C.C."/>
            <person name="de Almeida L.G."/>
            <person name="de Lima Cunha O."/>
            <person name="Ciapina L.P."/>
            <person name="Brocchi M."/>
            <person name="Colabardini A.C."/>
            <person name="de Araujo Lima B."/>
            <person name="Machado C.R."/>
            <person name="de Almeida Soares C.M."/>
            <person name="Probst C.M."/>
            <person name="de Menezes C.B."/>
            <person name="Thompson C.E."/>
            <person name="Bartholomeu D.C."/>
            <person name="Gradia D.F."/>
            <person name="Pavoni D.P."/>
            <person name="Grisard E.C."/>
            <person name="Fantinatti-Garboggini F."/>
            <person name="Marchini F.K."/>
            <person name="Rodrigues-Luiz G.F."/>
            <person name="Wagner G."/>
            <person name="Goldman G.H."/>
            <person name="Fietto J.L."/>
            <person name="Elias M.C."/>
            <person name="Goldman M.H."/>
            <person name="Sagot M.F."/>
            <person name="Pereira M."/>
            <person name="Stoco P.H."/>
            <person name="de Mendonca-Neto R.P."/>
            <person name="Teixeira S.M."/>
            <person name="Maciel T.E."/>
            <person name="de Oliveira Mendes T.A."/>
            <person name="Urmenyi T.P."/>
            <person name="de Souza W."/>
            <person name="Schenkman S."/>
            <person name="de Vasconcelos A.T."/>
        </authorList>
    </citation>
    <scope>NUCLEOTIDE SEQUENCE [LARGE SCALE GENOMIC DNA]</scope>
</reference>
<comment type="caution">
    <text evidence="2">The sequence shown here is derived from an EMBL/GenBank/DDBJ whole genome shotgun (WGS) entry which is preliminary data.</text>
</comment>
<dbReference type="Proteomes" id="UP000015354">
    <property type="component" value="Unassembled WGS sequence"/>
</dbReference>
<name>S9TP56_9TRYP</name>
<gene>
    <name evidence="2" type="ORF">STCU_10121</name>
</gene>
<proteinExistence type="predicted"/>
<evidence type="ECO:0000313" key="2">
    <source>
        <dbReference type="EMBL" id="EPY18203.1"/>
    </source>
</evidence>
<feature type="region of interest" description="Disordered" evidence="1">
    <location>
        <begin position="1"/>
        <end position="24"/>
    </location>
</feature>
<accession>S9TP56</accession>
<organism evidence="2 3">
    <name type="scientific">Strigomonas culicis</name>
    <dbReference type="NCBI Taxonomy" id="28005"/>
    <lineage>
        <taxon>Eukaryota</taxon>
        <taxon>Discoba</taxon>
        <taxon>Euglenozoa</taxon>
        <taxon>Kinetoplastea</taxon>
        <taxon>Metakinetoplastina</taxon>
        <taxon>Trypanosomatida</taxon>
        <taxon>Trypanosomatidae</taxon>
        <taxon>Strigomonadinae</taxon>
        <taxon>Strigomonas</taxon>
    </lineage>
</organism>